<dbReference type="HOGENOM" id="CLU_1315778_0_0_1"/>
<reference evidence="4" key="2">
    <citation type="submission" date="2015-01" db="EMBL/GenBank/DDBJ databases">
        <title>Evolutionary Origins and Diversification of the Mycorrhizal Mutualists.</title>
        <authorList>
            <consortium name="DOE Joint Genome Institute"/>
            <consortium name="Mycorrhizal Genomics Consortium"/>
            <person name="Kohler A."/>
            <person name="Kuo A."/>
            <person name="Nagy L.G."/>
            <person name="Floudas D."/>
            <person name="Copeland A."/>
            <person name="Barry K.W."/>
            <person name="Cichocki N."/>
            <person name="Veneault-Fourrey C."/>
            <person name="LaButti K."/>
            <person name="Lindquist E.A."/>
            <person name="Lipzen A."/>
            <person name="Lundell T."/>
            <person name="Morin E."/>
            <person name="Murat C."/>
            <person name="Riley R."/>
            <person name="Ohm R."/>
            <person name="Sun H."/>
            <person name="Tunlid A."/>
            <person name="Henrissat B."/>
            <person name="Grigoriev I.V."/>
            <person name="Hibbett D.S."/>
            <person name="Martin F."/>
        </authorList>
    </citation>
    <scope>NUCLEOTIDE SEQUENCE [LARGE SCALE GENOMIC DNA]</scope>
    <source>
        <strain evidence="4">Ve08.2h10</strain>
    </source>
</reference>
<gene>
    <name evidence="3" type="ORF">PAXRUDRAFT_755010</name>
</gene>
<feature type="signal peptide" evidence="2">
    <location>
        <begin position="1"/>
        <end position="22"/>
    </location>
</feature>
<dbReference type="Proteomes" id="UP000054538">
    <property type="component" value="Unassembled WGS sequence"/>
</dbReference>
<organism evidence="3 4">
    <name type="scientific">Paxillus rubicundulus Ve08.2h10</name>
    <dbReference type="NCBI Taxonomy" id="930991"/>
    <lineage>
        <taxon>Eukaryota</taxon>
        <taxon>Fungi</taxon>
        <taxon>Dikarya</taxon>
        <taxon>Basidiomycota</taxon>
        <taxon>Agaricomycotina</taxon>
        <taxon>Agaricomycetes</taxon>
        <taxon>Agaricomycetidae</taxon>
        <taxon>Boletales</taxon>
        <taxon>Paxilineae</taxon>
        <taxon>Paxillaceae</taxon>
        <taxon>Paxillus</taxon>
    </lineage>
</organism>
<feature type="region of interest" description="Disordered" evidence="1">
    <location>
        <begin position="117"/>
        <end position="144"/>
    </location>
</feature>
<proteinExistence type="predicted"/>
<feature type="compositionally biased region" description="Polar residues" evidence="1">
    <location>
        <begin position="119"/>
        <end position="133"/>
    </location>
</feature>
<name>A0A0D0DHQ3_9AGAM</name>
<feature type="chain" id="PRO_5002225777" description="Secreted protein" evidence="2">
    <location>
        <begin position="23"/>
        <end position="209"/>
    </location>
</feature>
<evidence type="ECO:0000256" key="1">
    <source>
        <dbReference type="SAM" id="MobiDB-lite"/>
    </source>
</evidence>
<dbReference type="EMBL" id="KN824919">
    <property type="protein sequence ID" value="KIK97817.1"/>
    <property type="molecule type" value="Genomic_DNA"/>
</dbReference>
<dbReference type="AlphaFoldDB" id="A0A0D0DHQ3"/>
<dbReference type="InParanoid" id="A0A0D0DHQ3"/>
<evidence type="ECO:0000256" key="2">
    <source>
        <dbReference type="SAM" id="SignalP"/>
    </source>
</evidence>
<evidence type="ECO:0008006" key="5">
    <source>
        <dbReference type="Google" id="ProtNLM"/>
    </source>
</evidence>
<evidence type="ECO:0000313" key="4">
    <source>
        <dbReference type="Proteomes" id="UP000054538"/>
    </source>
</evidence>
<accession>A0A0D0DHQ3</accession>
<reference evidence="3 4" key="1">
    <citation type="submission" date="2014-04" db="EMBL/GenBank/DDBJ databases">
        <authorList>
            <consortium name="DOE Joint Genome Institute"/>
            <person name="Kuo A."/>
            <person name="Kohler A."/>
            <person name="Jargeat P."/>
            <person name="Nagy L.G."/>
            <person name="Floudas D."/>
            <person name="Copeland A."/>
            <person name="Barry K.W."/>
            <person name="Cichocki N."/>
            <person name="Veneault-Fourrey C."/>
            <person name="LaButti K."/>
            <person name="Lindquist E.A."/>
            <person name="Lipzen A."/>
            <person name="Lundell T."/>
            <person name="Morin E."/>
            <person name="Murat C."/>
            <person name="Sun H."/>
            <person name="Tunlid A."/>
            <person name="Henrissat B."/>
            <person name="Grigoriev I.V."/>
            <person name="Hibbett D.S."/>
            <person name="Martin F."/>
            <person name="Nordberg H.P."/>
            <person name="Cantor M.N."/>
            <person name="Hua S.X."/>
        </authorList>
    </citation>
    <scope>NUCLEOTIDE SEQUENCE [LARGE SCALE GENOMIC DNA]</scope>
    <source>
        <strain evidence="3 4">Ve08.2h10</strain>
    </source>
</reference>
<evidence type="ECO:0000313" key="3">
    <source>
        <dbReference type="EMBL" id="KIK97817.1"/>
    </source>
</evidence>
<keyword evidence="2" id="KW-0732">Signal</keyword>
<protein>
    <recommendedName>
        <fullName evidence="5">Secreted protein</fullName>
    </recommendedName>
</protein>
<sequence>MSVAISLSLSLFFFFLLTNALGSYHCHITMSSSPVNRSTYLTSPAVIGSKYFVRPSPALARSLHRFRSIVSHFSAASFLTASARSCSSWLTTQLHIVFDTLRTGILRRMLAASRPGYTIKSTPDPSGPAFSTRTARDTSNREAWTPQVLTTRPRSFSCHKRDFESFRIPVAVHCWGWTNPYSRRWIYPPKAHPSSMTSLYHGREDTDLH</sequence>
<keyword evidence="4" id="KW-1185">Reference proteome</keyword>